<dbReference type="Proteomes" id="UP000247602">
    <property type="component" value="Unassembled WGS sequence"/>
</dbReference>
<feature type="region of interest" description="Disordered" evidence="1">
    <location>
        <begin position="1"/>
        <end position="25"/>
    </location>
</feature>
<sequence>MSVRPSRGPAPRPPVQSAPGLAPAAEAPARLRVGIVGAG</sequence>
<gene>
    <name evidence="2" type="ORF">DMO24_16685</name>
</gene>
<evidence type="ECO:0000313" key="2">
    <source>
        <dbReference type="EMBL" id="PZA20202.1"/>
    </source>
</evidence>
<name>A0A323V629_9ACTN</name>
<evidence type="ECO:0000313" key="3">
    <source>
        <dbReference type="Proteomes" id="UP000247602"/>
    </source>
</evidence>
<feature type="non-terminal residue" evidence="2">
    <location>
        <position position="39"/>
    </location>
</feature>
<dbReference type="EMBL" id="QKNV01000211">
    <property type="protein sequence ID" value="PZA20202.1"/>
    <property type="molecule type" value="Genomic_DNA"/>
</dbReference>
<accession>A0A323V629</accession>
<proteinExistence type="predicted"/>
<reference evidence="2 3" key="1">
    <citation type="submission" date="2018-06" db="EMBL/GenBank/DDBJ databases">
        <title>Draft genome sequence of Modestobacter versicolor CP153-2.</title>
        <authorList>
            <person name="Gundlapally S.R."/>
        </authorList>
    </citation>
    <scope>NUCLEOTIDE SEQUENCE [LARGE SCALE GENOMIC DNA]</scope>
    <source>
        <strain evidence="2 3">CP153-2</strain>
    </source>
</reference>
<dbReference type="AlphaFoldDB" id="A0A323V629"/>
<keyword evidence="3" id="KW-1185">Reference proteome</keyword>
<comment type="caution">
    <text evidence="2">The sequence shown here is derived from an EMBL/GenBank/DDBJ whole genome shotgun (WGS) entry which is preliminary data.</text>
</comment>
<protein>
    <submittedName>
        <fullName evidence="2">Oxidoreductase</fullName>
    </submittedName>
</protein>
<evidence type="ECO:0000256" key="1">
    <source>
        <dbReference type="SAM" id="MobiDB-lite"/>
    </source>
</evidence>
<organism evidence="2 3">
    <name type="scientific">Modestobacter versicolor</name>
    <dbReference type="NCBI Taxonomy" id="429133"/>
    <lineage>
        <taxon>Bacteria</taxon>
        <taxon>Bacillati</taxon>
        <taxon>Actinomycetota</taxon>
        <taxon>Actinomycetes</taxon>
        <taxon>Geodermatophilales</taxon>
        <taxon>Geodermatophilaceae</taxon>
        <taxon>Modestobacter</taxon>
    </lineage>
</organism>